<dbReference type="Proteomes" id="UP001310890">
    <property type="component" value="Unassembled WGS sequence"/>
</dbReference>
<reference evidence="1" key="1">
    <citation type="submission" date="2023-08" db="EMBL/GenBank/DDBJ databases">
        <title>Black Yeasts Isolated from many extreme environments.</title>
        <authorList>
            <person name="Coleine C."/>
            <person name="Stajich J.E."/>
            <person name="Selbmann L."/>
        </authorList>
    </citation>
    <scope>NUCLEOTIDE SEQUENCE</scope>
    <source>
        <strain evidence="1">CCFEE 5401</strain>
    </source>
</reference>
<gene>
    <name evidence="1" type="ORF">LTR62_001153</name>
</gene>
<proteinExistence type="predicted"/>
<sequence>MESIVLPSKDNDFLGFCPSAVKLQNGDRKNSLKKRTDYQDSYSSSGVSTFCCADKKCAFQSHVSVDFVWKVVQKDQDLGLQCRWAFLAKSHVQQGMVRGREYQYQCPICVFSYGHAEGRTWRGTNIYLDHVSTHRGQEIAPEILQKLNISNDHVCDDKENFDLNLFPPGLESRSGYGSSDSSLTLSRIPTHSSVHTSVLEKVWGRKDSTATVTSDNSHASYRTPSLLVRERSDSAIPGAEKEGTTRIEHSKSFDKQNSSLLSSIVF</sequence>
<evidence type="ECO:0000313" key="1">
    <source>
        <dbReference type="EMBL" id="KAK5115494.1"/>
    </source>
</evidence>
<protein>
    <submittedName>
        <fullName evidence="1">Uncharacterized protein</fullName>
    </submittedName>
</protein>
<accession>A0AAN7YIC2</accession>
<dbReference type="EMBL" id="JAVRRL010000012">
    <property type="protein sequence ID" value="KAK5115494.1"/>
    <property type="molecule type" value="Genomic_DNA"/>
</dbReference>
<name>A0AAN7YIC2_9PEZI</name>
<evidence type="ECO:0000313" key="2">
    <source>
        <dbReference type="Proteomes" id="UP001310890"/>
    </source>
</evidence>
<organism evidence="1 2">
    <name type="scientific">Meristemomyces frigidus</name>
    <dbReference type="NCBI Taxonomy" id="1508187"/>
    <lineage>
        <taxon>Eukaryota</taxon>
        <taxon>Fungi</taxon>
        <taxon>Dikarya</taxon>
        <taxon>Ascomycota</taxon>
        <taxon>Pezizomycotina</taxon>
        <taxon>Dothideomycetes</taxon>
        <taxon>Dothideomycetidae</taxon>
        <taxon>Mycosphaerellales</taxon>
        <taxon>Teratosphaeriaceae</taxon>
        <taxon>Meristemomyces</taxon>
    </lineage>
</organism>
<dbReference type="AlphaFoldDB" id="A0AAN7YIC2"/>
<comment type="caution">
    <text evidence="1">The sequence shown here is derived from an EMBL/GenBank/DDBJ whole genome shotgun (WGS) entry which is preliminary data.</text>
</comment>